<dbReference type="GO" id="GO:0009228">
    <property type="term" value="P:thiamine biosynthetic process"/>
    <property type="evidence" value="ECO:0007669"/>
    <property type="project" value="UniProtKB-KW"/>
</dbReference>
<gene>
    <name evidence="5" type="ORF">JKP88DRAFT_259374</name>
</gene>
<dbReference type="OrthoDB" id="4994at2759"/>
<dbReference type="InterPro" id="IPR022998">
    <property type="entry name" value="ThiamineP_synth_TenI"/>
</dbReference>
<feature type="domain" description="Thiamine phosphate synthase/TenI" evidence="4">
    <location>
        <begin position="46"/>
        <end position="235"/>
    </location>
</feature>
<keyword evidence="6" id="KW-1185">Reference proteome</keyword>
<evidence type="ECO:0000313" key="5">
    <source>
        <dbReference type="EMBL" id="KAG5192402.1"/>
    </source>
</evidence>
<keyword evidence="2" id="KW-0784">Thiamine biosynthesis</keyword>
<name>A0A836CN05_9STRA</name>
<evidence type="ECO:0000256" key="1">
    <source>
        <dbReference type="ARBA" id="ARBA00004948"/>
    </source>
</evidence>
<dbReference type="Proteomes" id="UP000664859">
    <property type="component" value="Unassembled WGS sequence"/>
</dbReference>
<accession>A0A836CN05</accession>
<dbReference type="InterPro" id="IPR013785">
    <property type="entry name" value="Aldolase_TIM"/>
</dbReference>
<evidence type="ECO:0000256" key="2">
    <source>
        <dbReference type="ARBA" id="ARBA00022977"/>
    </source>
</evidence>
<dbReference type="PANTHER" id="PTHR20857:SF23">
    <property type="entry name" value="THIAMINE BIOSYNTHETIC BIFUNCTIONAL ENZYME"/>
    <property type="match status" value="1"/>
</dbReference>
<dbReference type="CDD" id="cd00564">
    <property type="entry name" value="TMP_TenI"/>
    <property type="match status" value="1"/>
</dbReference>
<sequence>MRTGSAVLVLHTICIPWLASGLGLSGSSNYMRAQRLLPESGPVLELITPDGSAAQPSTHLAQKIRAAVSGGVRLVQIRDTTSSAESKHALATQLLLDLAAEPCCIVLNGGVDAALACGAHGVHLPERLLPEVTRAREALAVVGCSVHSVEAAVAAARLGADYLQVGTMFATQTHPGKVPEGPQLLAAIRAALNQAHARGELSDKRVLLLGVGGINEANCAQVIQAGGDGVAAIRSLCGADGSDPRAVAQALLAALQSAATPACPS</sequence>
<dbReference type="GO" id="GO:0004789">
    <property type="term" value="F:thiamine-phosphate diphosphorylase activity"/>
    <property type="evidence" value="ECO:0007669"/>
    <property type="project" value="TreeGrafter"/>
</dbReference>
<comment type="pathway">
    <text evidence="1">Cofactor biosynthesis; thiamine diphosphate biosynthesis.</text>
</comment>
<protein>
    <submittedName>
        <fullName evidence="5">Thiamine-phosphate pyrophosphorylase</fullName>
    </submittedName>
</protein>
<dbReference type="Pfam" id="PF02581">
    <property type="entry name" value="TMP-TENI"/>
    <property type="match status" value="1"/>
</dbReference>
<comment type="caution">
    <text evidence="5">The sequence shown here is derived from an EMBL/GenBank/DDBJ whole genome shotgun (WGS) entry which is preliminary data.</text>
</comment>
<dbReference type="EMBL" id="JAFCMP010000006">
    <property type="protein sequence ID" value="KAG5192402.1"/>
    <property type="molecule type" value="Genomic_DNA"/>
</dbReference>
<organism evidence="5 6">
    <name type="scientific">Tribonema minus</name>
    <dbReference type="NCBI Taxonomy" id="303371"/>
    <lineage>
        <taxon>Eukaryota</taxon>
        <taxon>Sar</taxon>
        <taxon>Stramenopiles</taxon>
        <taxon>Ochrophyta</taxon>
        <taxon>PX clade</taxon>
        <taxon>Xanthophyceae</taxon>
        <taxon>Tribonematales</taxon>
        <taxon>Tribonemataceae</taxon>
        <taxon>Tribonema</taxon>
    </lineage>
</organism>
<dbReference type="Gene3D" id="3.20.20.70">
    <property type="entry name" value="Aldolase class I"/>
    <property type="match status" value="1"/>
</dbReference>
<keyword evidence="3" id="KW-0732">Signal</keyword>
<dbReference type="GO" id="GO:0005737">
    <property type="term" value="C:cytoplasm"/>
    <property type="evidence" value="ECO:0007669"/>
    <property type="project" value="TreeGrafter"/>
</dbReference>
<dbReference type="PANTHER" id="PTHR20857">
    <property type="entry name" value="THIAMINE-PHOSPHATE PYROPHOSPHORYLASE"/>
    <property type="match status" value="1"/>
</dbReference>
<dbReference type="SUPFAM" id="SSF51391">
    <property type="entry name" value="Thiamin phosphate synthase"/>
    <property type="match status" value="1"/>
</dbReference>
<evidence type="ECO:0000256" key="3">
    <source>
        <dbReference type="SAM" id="SignalP"/>
    </source>
</evidence>
<evidence type="ECO:0000313" key="6">
    <source>
        <dbReference type="Proteomes" id="UP000664859"/>
    </source>
</evidence>
<dbReference type="InterPro" id="IPR036206">
    <property type="entry name" value="ThiamineP_synth_sf"/>
</dbReference>
<feature type="chain" id="PRO_5032372251" evidence="3">
    <location>
        <begin position="22"/>
        <end position="265"/>
    </location>
</feature>
<proteinExistence type="predicted"/>
<evidence type="ECO:0000259" key="4">
    <source>
        <dbReference type="Pfam" id="PF02581"/>
    </source>
</evidence>
<feature type="signal peptide" evidence="3">
    <location>
        <begin position="1"/>
        <end position="21"/>
    </location>
</feature>
<dbReference type="AlphaFoldDB" id="A0A836CN05"/>
<reference evidence="5" key="1">
    <citation type="submission" date="2021-02" db="EMBL/GenBank/DDBJ databases">
        <title>First Annotated Genome of the Yellow-green Alga Tribonema minus.</title>
        <authorList>
            <person name="Mahan K.M."/>
        </authorList>
    </citation>
    <scope>NUCLEOTIDE SEQUENCE</scope>
    <source>
        <strain evidence="5">UTEX B ZZ1240</strain>
    </source>
</reference>